<dbReference type="Proteomes" id="UP000233100">
    <property type="component" value="Chromosome 7"/>
</dbReference>
<reference evidence="1" key="3">
    <citation type="submission" date="2025-09" db="UniProtKB">
        <authorList>
            <consortium name="Ensembl"/>
        </authorList>
    </citation>
    <scope>IDENTIFICATION</scope>
</reference>
<accession>A0A7N9IBJ0</accession>
<protein>
    <submittedName>
        <fullName evidence="1">Uncharacterized protein</fullName>
    </submittedName>
</protein>
<keyword evidence="2" id="KW-1185">Reference proteome</keyword>
<dbReference type="GeneTree" id="ENSGT00910000148552"/>
<organism evidence="1 2">
    <name type="scientific">Macaca fascicularis</name>
    <name type="common">Crab-eating macaque</name>
    <name type="synonym">Cynomolgus monkey</name>
    <dbReference type="NCBI Taxonomy" id="9541"/>
    <lineage>
        <taxon>Eukaryota</taxon>
        <taxon>Metazoa</taxon>
        <taxon>Chordata</taxon>
        <taxon>Craniata</taxon>
        <taxon>Vertebrata</taxon>
        <taxon>Euteleostomi</taxon>
        <taxon>Mammalia</taxon>
        <taxon>Eutheria</taxon>
        <taxon>Euarchontoglires</taxon>
        <taxon>Primates</taxon>
        <taxon>Haplorrhini</taxon>
        <taxon>Catarrhini</taxon>
        <taxon>Cercopithecidae</taxon>
        <taxon>Cercopithecinae</taxon>
        <taxon>Macaca</taxon>
    </lineage>
</organism>
<reference evidence="1" key="2">
    <citation type="submission" date="2025-08" db="UniProtKB">
        <authorList>
            <consortium name="Ensembl"/>
        </authorList>
    </citation>
    <scope>IDENTIFICATION</scope>
</reference>
<evidence type="ECO:0000313" key="1">
    <source>
        <dbReference type="Ensembl" id="ENSMFAP00000050695.1"/>
    </source>
</evidence>
<sequence length="63" mass="7355">MRSGRGKRTQSKSLPQHMKMTIRDEIWVGTQSQTISIVLFIIVQSHILRVCLYVSRLSMLFTF</sequence>
<proteinExistence type="predicted"/>
<name>A0A7N9IBJ0_MACFA</name>
<evidence type="ECO:0000313" key="2">
    <source>
        <dbReference type="Proteomes" id="UP000233100"/>
    </source>
</evidence>
<dbReference type="AlphaFoldDB" id="A0A7N9IBJ0"/>
<dbReference type="Ensembl" id="ENSMFAT00000102241.1">
    <property type="protein sequence ID" value="ENSMFAP00000050695.1"/>
    <property type="gene ID" value="ENSMFAG00000058010.1"/>
</dbReference>
<reference evidence="1 2" key="1">
    <citation type="submission" date="2013-03" db="EMBL/GenBank/DDBJ databases">
        <authorList>
            <person name="Warren W."/>
            <person name="Wilson R.K."/>
        </authorList>
    </citation>
    <scope>NUCLEOTIDE SEQUENCE</scope>
</reference>